<dbReference type="AlphaFoldDB" id="A0AAQ3RC13"/>
<feature type="compositionally biased region" description="Basic and acidic residues" evidence="1">
    <location>
        <begin position="724"/>
        <end position="746"/>
    </location>
</feature>
<dbReference type="PANTHER" id="PTHR39611:SF1">
    <property type="entry name" value="HYDROXYPROLINE-RICH GLYCOPROTEIN DZ-HRGP"/>
    <property type="match status" value="1"/>
</dbReference>
<evidence type="ECO:0000313" key="4">
    <source>
        <dbReference type="Proteomes" id="UP001303373"/>
    </source>
</evidence>
<feature type="compositionally biased region" description="Basic and acidic residues" evidence="1">
    <location>
        <begin position="193"/>
        <end position="222"/>
    </location>
</feature>
<feature type="domain" description="DUF7514" evidence="2">
    <location>
        <begin position="302"/>
        <end position="460"/>
    </location>
</feature>
<organism evidence="3 4">
    <name type="scientific">Acrodontium crateriforme</name>
    <dbReference type="NCBI Taxonomy" id="150365"/>
    <lineage>
        <taxon>Eukaryota</taxon>
        <taxon>Fungi</taxon>
        <taxon>Dikarya</taxon>
        <taxon>Ascomycota</taxon>
        <taxon>Pezizomycotina</taxon>
        <taxon>Dothideomycetes</taxon>
        <taxon>Dothideomycetidae</taxon>
        <taxon>Mycosphaerellales</taxon>
        <taxon>Teratosphaeriaceae</taxon>
        <taxon>Acrodontium</taxon>
    </lineage>
</organism>
<dbReference type="PANTHER" id="PTHR39611">
    <property type="entry name" value="HYDROXYPROLINE-RICH GLYCOPROTEIN DZ-HRGP-RELATED"/>
    <property type="match status" value="1"/>
</dbReference>
<accession>A0AAQ3RC13</accession>
<feature type="compositionally biased region" description="Pro residues" evidence="1">
    <location>
        <begin position="598"/>
        <end position="607"/>
    </location>
</feature>
<evidence type="ECO:0000259" key="2">
    <source>
        <dbReference type="Pfam" id="PF24355"/>
    </source>
</evidence>
<dbReference type="EMBL" id="CP138589">
    <property type="protein sequence ID" value="WPH03315.1"/>
    <property type="molecule type" value="Genomic_DNA"/>
</dbReference>
<dbReference type="Pfam" id="PF24355">
    <property type="entry name" value="DUF7514"/>
    <property type="match status" value="1"/>
</dbReference>
<feature type="compositionally biased region" description="Basic and acidic residues" evidence="1">
    <location>
        <begin position="667"/>
        <end position="686"/>
    </location>
</feature>
<dbReference type="Proteomes" id="UP001303373">
    <property type="component" value="Chromosome 10"/>
</dbReference>
<evidence type="ECO:0000256" key="1">
    <source>
        <dbReference type="SAM" id="MobiDB-lite"/>
    </source>
</evidence>
<evidence type="ECO:0000313" key="3">
    <source>
        <dbReference type="EMBL" id="WPH03315.1"/>
    </source>
</evidence>
<proteinExistence type="predicted"/>
<feature type="region of interest" description="Disordered" evidence="1">
    <location>
        <begin position="471"/>
        <end position="781"/>
    </location>
</feature>
<gene>
    <name evidence="3" type="ORF">R9X50_00619200</name>
</gene>
<dbReference type="InterPro" id="IPR055936">
    <property type="entry name" value="DUF7514"/>
</dbReference>
<feature type="compositionally biased region" description="Gly residues" evidence="1">
    <location>
        <begin position="713"/>
        <end position="722"/>
    </location>
</feature>
<feature type="compositionally biased region" description="Polar residues" evidence="1">
    <location>
        <begin position="547"/>
        <end position="556"/>
    </location>
</feature>
<feature type="compositionally biased region" description="Pro residues" evidence="1">
    <location>
        <begin position="477"/>
        <end position="487"/>
    </location>
</feature>
<feature type="compositionally biased region" description="Low complexity" evidence="1">
    <location>
        <begin position="109"/>
        <end position="121"/>
    </location>
</feature>
<feature type="region of interest" description="Disordered" evidence="1">
    <location>
        <begin position="1"/>
        <end position="92"/>
    </location>
</feature>
<reference evidence="3 4" key="1">
    <citation type="submission" date="2023-11" db="EMBL/GenBank/DDBJ databases">
        <title>An acidophilic fungus is an integral part of prey digestion in a carnivorous sundew plant.</title>
        <authorList>
            <person name="Tsai I.J."/>
        </authorList>
    </citation>
    <scope>NUCLEOTIDE SEQUENCE [LARGE SCALE GENOMIC DNA]</scope>
    <source>
        <strain evidence="3">169a</strain>
    </source>
</reference>
<sequence length="781" mass="85934">MEYPPLPPELQLAAKTAQQDQDSATTTQSFPYPLPSHPLTMQQPPHPATERNTSPSASAAPDLAKESKPQPISDAVHEAFVQSPVAQNQLDPELVRQVTEQVIRNLMQNSNISSASNNSANVARLSPASQAQTQRPPPPAVHSAPQSPTQTSPGSTSRQYTPPSPTRKQNDYVPDIMPSPLSSESVQWCHKPGFSEKERKDSSRERKDPAIRENEHFNDLEKSTTVSSQRMSVGSDGGPPRRRGSGPESHKGKTPQSHAPASERKFSNSSVDSNPIDSQSRFRQNSDTTEATTLEKIWKPLFENGNPTPRLSQFLRGLALHLIDDYEPKCNLVVTPDKMFRFFNEVRVQDEHYPWDTIFGGAMTNASLSLMYRKLLCQHHLLQNQTHEIPSVAGLTPQGFERFMTCLIQAHPDTEFERLARAVMNMPISNADDKTERFPKELSRRLLPSKPNLHAEQRLVSSLNHEPRLVLRGASNMPPPPPPPGPAPVAQNSFPERERKPYSQSYYGIDDDDLMPSSNAIERERKPYIVKDGSGMSYGADERSEIRSNVSAGSKTRPSRTDSIPPPPSGYSVSAPSDPMNIPPPNNKQRPSAGVLPSYPPSYPPPSMGTYSRNGRRSPPLRNPYTTSDSSDFTNSSAFEQQPNNRHASQTPNTSRDQVTGGDADDDLGRRYIRRPTDPRSDDESTSRAYPIPPRPPPSAQGFDPTHNSGLPPVGGFGGPLGGPRDKVASGNSDDRYESRRGEGRRSTWYGTQGAGGSDGYGSFANNNGPPDQNYGQPVPY</sequence>
<feature type="compositionally biased region" description="Low complexity" evidence="1">
    <location>
        <begin position="13"/>
        <end position="29"/>
    </location>
</feature>
<protein>
    <recommendedName>
        <fullName evidence="2">DUF7514 domain-containing protein</fullName>
    </recommendedName>
</protein>
<name>A0AAQ3RC13_9PEZI</name>
<feature type="region of interest" description="Disordered" evidence="1">
    <location>
        <begin position="109"/>
        <end position="289"/>
    </location>
</feature>
<feature type="compositionally biased region" description="Low complexity" evidence="1">
    <location>
        <begin position="626"/>
        <end position="637"/>
    </location>
</feature>
<keyword evidence="4" id="KW-1185">Reference proteome</keyword>
<feature type="compositionally biased region" description="Polar residues" evidence="1">
    <location>
        <begin position="267"/>
        <end position="289"/>
    </location>
</feature>
<feature type="compositionally biased region" description="Low complexity" evidence="1">
    <location>
        <begin position="143"/>
        <end position="159"/>
    </location>
</feature>
<feature type="compositionally biased region" description="Polar residues" evidence="1">
    <location>
        <begin position="764"/>
        <end position="781"/>
    </location>
</feature>
<feature type="compositionally biased region" description="Polar residues" evidence="1">
    <location>
        <begin position="638"/>
        <end position="658"/>
    </location>
</feature>